<feature type="repeat" description="TPR" evidence="3">
    <location>
        <begin position="105"/>
        <end position="138"/>
    </location>
</feature>
<dbReference type="InterPro" id="IPR019734">
    <property type="entry name" value="TPR_rpt"/>
</dbReference>
<dbReference type="GeneID" id="5040529"/>
<dbReference type="PANTHER" id="PTHR44943">
    <property type="entry name" value="CELLULOSE SYNTHASE OPERON PROTEIN C"/>
    <property type="match status" value="1"/>
</dbReference>
<feature type="region of interest" description="Disordered" evidence="4">
    <location>
        <begin position="1"/>
        <end position="30"/>
    </location>
</feature>
<keyword evidence="6" id="KW-1185">Reference proteome</keyword>
<evidence type="ECO:0000313" key="6">
    <source>
        <dbReference type="Proteomes" id="UP000000600"/>
    </source>
</evidence>
<organism evidence="5 6">
    <name type="scientific">Paramecium tetraurelia</name>
    <dbReference type="NCBI Taxonomy" id="5888"/>
    <lineage>
        <taxon>Eukaryota</taxon>
        <taxon>Sar</taxon>
        <taxon>Alveolata</taxon>
        <taxon>Ciliophora</taxon>
        <taxon>Intramacronucleata</taxon>
        <taxon>Oligohymenophorea</taxon>
        <taxon>Peniculida</taxon>
        <taxon>Parameciidae</taxon>
        <taxon>Paramecium</taxon>
    </lineage>
</organism>
<evidence type="ECO:0000256" key="4">
    <source>
        <dbReference type="SAM" id="MobiDB-lite"/>
    </source>
</evidence>
<accession>A0DWD0</accession>
<dbReference type="InterPro" id="IPR051685">
    <property type="entry name" value="Ycf3/AcsC/BcsC/TPR_MFPF"/>
</dbReference>
<dbReference type="Gene3D" id="1.25.40.10">
    <property type="entry name" value="Tetratricopeptide repeat domain"/>
    <property type="match status" value="4"/>
</dbReference>
<dbReference type="RefSeq" id="XP_001454744.1">
    <property type="nucleotide sequence ID" value="XM_001454707.1"/>
</dbReference>
<evidence type="ECO:0000256" key="2">
    <source>
        <dbReference type="ARBA" id="ARBA00022803"/>
    </source>
</evidence>
<dbReference type="PROSITE" id="PS50005">
    <property type="entry name" value="TPR"/>
    <property type="match status" value="5"/>
</dbReference>
<dbReference type="Pfam" id="PF13181">
    <property type="entry name" value="TPR_8"/>
    <property type="match status" value="3"/>
</dbReference>
<dbReference type="InterPro" id="IPR011990">
    <property type="entry name" value="TPR-like_helical_dom_sf"/>
</dbReference>
<protein>
    <submittedName>
        <fullName evidence="5">Uncharacterized protein</fullName>
    </submittedName>
</protein>
<dbReference type="OrthoDB" id="1870799at2759"/>
<dbReference type="STRING" id="5888.A0DWD0"/>
<dbReference type="EMBL" id="CT868618">
    <property type="protein sequence ID" value="CAK87347.1"/>
    <property type="molecule type" value="Genomic_DNA"/>
</dbReference>
<dbReference type="AlphaFoldDB" id="A0DWD0"/>
<dbReference type="OMA" id="ASEIYEY"/>
<dbReference type="SUPFAM" id="SSF48452">
    <property type="entry name" value="TPR-like"/>
    <property type="match status" value="3"/>
</dbReference>
<dbReference type="InParanoid" id="A0DWD0"/>
<dbReference type="eggNOG" id="KOG4626">
    <property type="taxonomic scope" value="Eukaryota"/>
</dbReference>
<feature type="repeat" description="TPR" evidence="3">
    <location>
        <begin position="71"/>
        <end position="104"/>
    </location>
</feature>
<dbReference type="HOGENOM" id="CLU_337560_0_0_1"/>
<dbReference type="Pfam" id="PF13432">
    <property type="entry name" value="TPR_16"/>
    <property type="match status" value="1"/>
</dbReference>
<feature type="compositionally biased region" description="Polar residues" evidence="4">
    <location>
        <begin position="14"/>
        <end position="30"/>
    </location>
</feature>
<dbReference type="PROSITE" id="PS50293">
    <property type="entry name" value="TPR_REGION"/>
    <property type="match status" value="1"/>
</dbReference>
<feature type="repeat" description="TPR" evidence="3">
    <location>
        <begin position="589"/>
        <end position="622"/>
    </location>
</feature>
<evidence type="ECO:0000256" key="1">
    <source>
        <dbReference type="ARBA" id="ARBA00022737"/>
    </source>
</evidence>
<dbReference type="Pfam" id="PF13414">
    <property type="entry name" value="TPR_11"/>
    <property type="match status" value="1"/>
</dbReference>
<proteinExistence type="predicted"/>
<dbReference type="Proteomes" id="UP000000600">
    <property type="component" value="Unassembled WGS sequence"/>
</dbReference>
<dbReference type="SMART" id="SM00028">
    <property type="entry name" value="TPR"/>
    <property type="match status" value="14"/>
</dbReference>
<feature type="repeat" description="TPR" evidence="3">
    <location>
        <begin position="37"/>
        <end position="70"/>
    </location>
</feature>
<sequence length="844" mass="98265">MGCASVKSGDVNESEQIQSSKNHSRNPSSASLSLTEVNKLYRRANYLIKNEKFDEAIKLLDRIIETDPEFIDAYYSKGIIELHKRNLDSAKKQFQLTLEKQPNHALALNEIASFLINEKKYNEALTYLENGFQINPNIPDLNYGLGYVLSRLERKEEAIRYYDMAIQQDKIQKHYYISKATALTDLKQFDRALESIQNALKIDSNYIDGYQAQAYVYNQQKQYDKLEQVCDIILKLNDQNQFALKFKRKGQSNLQKQSQPQQTLMTVEDYMKEGQSNPNILAQKLQEEQKYTEALSNLNQVLEKNSSHLQALKAKASIQIELKQQAGSLITLNQILSIQPNDINALKEKVKILEYMNKDEEALKCYDQILAQEKSFDILEKKASILIKLNRIQEASEIYEYLYSQSSQDDPKIFIIRGKLLQAQKKYDDAITCLNDGITKFPSNIEILNMLALIYKITLKVQQELEIYEKILVIQPQNELCLYEKGLNYYNDLGLILFDLNNFSESLEIFIQLNKTEQAKDLNYYLGICYNEKKEYFNVLNHLNQYVKSGKENLEKVYCIMGSANLFLLKFDESIESYQNCIKINPNNADAHYQLGNVYKQDKLLDEAKESFEQAVKIQPSNILYKQALDNLLNEKSFLQDYRNSLLFTLITFIGCCQLDPKSQDFEKMQNQKYLTLLTLMEAHLKKRFNTLEKHFEQIKQLIGQSYDMKLTLIDDTLFPIMQFWHNQKICKKKKDNNDLVVSMINSVKSIINLNNEKILTLIQDEKSLNNRYCVEFLSKCQHESYQNKSGKIGLLDGIKILGFLIKYHKEFTSENKGFPEFLADKYLVGEISNFHDSYYHQNA</sequence>
<evidence type="ECO:0000313" key="5">
    <source>
        <dbReference type="EMBL" id="CAK87347.1"/>
    </source>
</evidence>
<reference evidence="5 6" key="1">
    <citation type="journal article" date="2006" name="Nature">
        <title>Global trends of whole-genome duplications revealed by the ciliate Paramecium tetraurelia.</title>
        <authorList>
            <consortium name="Genoscope"/>
            <person name="Aury J.-M."/>
            <person name="Jaillon O."/>
            <person name="Duret L."/>
            <person name="Noel B."/>
            <person name="Jubin C."/>
            <person name="Porcel B.M."/>
            <person name="Segurens B."/>
            <person name="Daubin V."/>
            <person name="Anthouard V."/>
            <person name="Aiach N."/>
            <person name="Arnaiz O."/>
            <person name="Billaut A."/>
            <person name="Beisson J."/>
            <person name="Blanc I."/>
            <person name="Bouhouche K."/>
            <person name="Camara F."/>
            <person name="Duharcourt S."/>
            <person name="Guigo R."/>
            <person name="Gogendeau D."/>
            <person name="Katinka M."/>
            <person name="Keller A.-M."/>
            <person name="Kissmehl R."/>
            <person name="Klotz C."/>
            <person name="Koll F."/>
            <person name="Le Moue A."/>
            <person name="Lepere C."/>
            <person name="Malinsky S."/>
            <person name="Nowacki M."/>
            <person name="Nowak J.K."/>
            <person name="Plattner H."/>
            <person name="Poulain J."/>
            <person name="Ruiz F."/>
            <person name="Serrano V."/>
            <person name="Zagulski M."/>
            <person name="Dessen P."/>
            <person name="Betermier M."/>
            <person name="Weissenbach J."/>
            <person name="Scarpelli C."/>
            <person name="Schachter V."/>
            <person name="Sperling L."/>
            <person name="Meyer E."/>
            <person name="Cohen J."/>
            <person name="Wincker P."/>
        </authorList>
    </citation>
    <scope>NUCLEOTIDE SEQUENCE [LARGE SCALE GENOMIC DNA]</scope>
    <source>
        <strain evidence="5 6">Stock d4-2</strain>
    </source>
</reference>
<keyword evidence="1" id="KW-0677">Repeat</keyword>
<dbReference type="eggNOG" id="KOG1124">
    <property type="taxonomic scope" value="Eukaryota"/>
</dbReference>
<gene>
    <name evidence="5" type="ORF">GSPATT00020989001</name>
</gene>
<keyword evidence="2 3" id="KW-0802">TPR repeat</keyword>
<name>A0DWD0_PARTE</name>
<evidence type="ECO:0000256" key="3">
    <source>
        <dbReference type="PROSITE-ProRule" id="PRU00339"/>
    </source>
</evidence>
<dbReference type="PANTHER" id="PTHR44943:SF4">
    <property type="entry name" value="TPR REPEAT-CONTAINING PROTEIN MJ0798"/>
    <property type="match status" value="1"/>
</dbReference>
<dbReference type="KEGG" id="ptm:GSPATT00020989001"/>
<feature type="repeat" description="TPR" evidence="3">
    <location>
        <begin position="555"/>
        <end position="588"/>
    </location>
</feature>